<dbReference type="OrthoDB" id="1936617at2759"/>
<dbReference type="AlphaFoldDB" id="A0A834ISM2"/>
<evidence type="ECO:0000313" key="1">
    <source>
        <dbReference type="EMBL" id="KAF7283088.1"/>
    </source>
</evidence>
<dbReference type="PANTHER" id="PTHR35478:SF1">
    <property type="entry name" value="ZINC FINGER FYVE DOMAIN-CONTAINING PROTEIN 26"/>
    <property type="match status" value="1"/>
</dbReference>
<reference evidence="1" key="1">
    <citation type="submission" date="2020-08" db="EMBL/GenBank/DDBJ databases">
        <title>Genome sequencing and assembly of the red palm weevil Rhynchophorus ferrugineus.</title>
        <authorList>
            <person name="Dias G.B."/>
            <person name="Bergman C.M."/>
            <person name="Manee M."/>
        </authorList>
    </citation>
    <scope>NUCLEOTIDE SEQUENCE</scope>
    <source>
        <strain evidence="1">AA-2017</strain>
        <tissue evidence="1">Whole larva</tissue>
    </source>
</reference>
<dbReference type="PANTHER" id="PTHR35478">
    <property type="entry name" value="ZINC FINGER FYVE DOMAIN PROTEIN"/>
    <property type="match status" value="1"/>
</dbReference>
<proteinExistence type="predicted"/>
<organism evidence="1 2">
    <name type="scientific">Rhynchophorus ferrugineus</name>
    <name type="common">Red palm weevil</name>
    <name type="synonym">Curculio ferrugineus</name>
    <dbReference type="NCBI Taxonomy" id="354439"/>
    <lineage>
        <taxon>Eukaryota</taxon>
        <taxon>Metazoa</taxon>
        <taxon>Ecdysozoa</taxon>
        <taxon>Arthropoda</taxon>
        <taxon>Hexapoda</taxon>
        <taxon>Insecta</taxon>
        <taxon>Pterygota</taxon>
        <taxon>Neoptera</taxon>
        <taxon>Endopterygota</taxon>
        <taxon>Coleoptera</taxon>
        <taxon>Polyphaga</taxon>
        <taxon>Cucujiformia</taxon>
        <taxon>Curculionidae</taxon>
        <taxon>Dryophthorinae</taxon>
        <taxon>Rhynchophorus</taxon>
    </lineage>
</organism>
<keyword evidence="2" id="KW-1185">Reference proteome</keyword>
<name>A0A834ISM2_RHYFE</name>
<sequence>MEPVKQIELLEIIFATIFIKKSDIKANQLELENSNLPISFICKKKEVRLLLFILKTVTDKVWLEKQYPQGSEACKRLDQLRKNVTDALWRLDLIESLPKCKKSLLHYMLAEGETLLNICLKCAEFSKAVEVLKVFNLTDTKLAEDVYYLNRLEELKDRLGHISKKEILNGCDSDNTDVTYADLVKQFIQKYPVLVDDEEDRMIIENQNYPFLKHYLSKNSSFFNVLDLALTQTNTAAESHALIKLASTYYVATDVTESSFLRFYKRLALFYQQTGLENKLFIMNLLLDPQNLLDLRYYMSQEEFYVRLERMCTEFYDSLDKNEEGVLNKHHKSHKAFLTISQQCGDYFSKGRYLDKLFKYLKAFSRVLYLEGDFSNLISNNKNTSFFKLLSYNRSELMGKLLFDQNLDPLKFEKYFKKLKLDFLYHVTGNCFPTINLYVDENIQEDELYHENILYSPTKGVISYILKRNRLLALLLNEMYHVEGVEIDMSEIRIQNFLNFVRLPRVKHLKKNKRIRHCGNKSEYEFHG</sequence>
<dbReference type="EMBL" id="JAACXV010000140">
    <property type="protein sequence ID" value="KAF7283088.1"/>
    <property type="molecule type" value="Genomic_DNA"/>
</dbReference>
<protein>
    <submittedName>
        <fullName evidence="1">Uncharacterized protein</fullName>
    </submittedName>
</protein>
<comment type="caution">
    <text evidence="1">The sequence shown here is derived from an EMBL/GenBank/DDBJ whole genome shotgun (WGS) entry which is preliminary data.</text>
</comment>
<dbReference type="Proteomes" id="UP000625711">
    <property type="component" value="Unassembled WGS sequence"/>
</dbReference>
<accession>A0A834ISM2</accession>
<gene>
    <name evidence="1" type="ORF">GWI33_001492</name>
</gene>
<evidence type="ECO:0000313" key="2">
    <source>
        <dbReference type="Proteomes" id="UP000625711"/>
    </source>
</evidence>